<reference evidence="1 2" key="1">
    <citation type="submission" date="2021-06" db="EMBL/GenBank/DDBJ databases">
        <authorList>
            <person name="Kallberg Y."/>
            <person name="Tangrot J."/>
            <person name="Rosling A."/>
        </authorList>
    </citation>
    <scope>NUCLEOTIDE SEQUENCE [LARGE SCALE GENOMIC DNA]</scope>
    <source>
        <strain evidence="1 2">120-4 pot B 10/14</strain>
    </source>
</reference>
<evidence type="ECO:0000313" key="1">
    <source>
        <dbReference type="EMBL" id="CAG8852370.1"/>
    </source>
</evidence>
<evidence type="ECO:0000313" key="2">
    <source>
        <dbReference type="Proteomes" id="UP000789901"/>
    </source>
</evidence>
<sequence>PLAEVLVTQQNFIGWLKKQEEETVKNKKKVKTTYNQLAIENQQGIQNVLETIDVQKNDQNSKNSLPPPKIKEVEVNNKQHMTGDMEIDRIDDNQLKIEEEA</sequence>
<feature type="non-terminal residue" evidence="1">
    <location>
        <position position="101"/>
    </location>
</feature>
<dbReference type="Proteomes" id="UP000789901">
    <property type="component" value="Unassembled WGS sequence"/>
</dbReference>
<keyword evidence="2" id="KW-1185">Reference proteome</keyword>
<proteinExistence type="predicted"/>
<organism evidence="1 2">
    <name type="scientific">Gigaspora margarita</name>
    <dbReference type="NCBI Taxonomy" id="4874"/>
    <lineage>
        <taxon>Eukaryota</taxon>
        <taxon>Fungi</taxon>
        <taxon>Fungi incertae sedis</taxon>
        <taxon>Mucoromycota</taxon>
        <taxon>Glomeromycotina</taxon>
        <taxon>Glomeromycetes</taxon>
        <taxon>Diversisporales</taxon>
        <taxon>Gigasporaceae</taxon>
        <taxon>Gigaspora</taxon>
    </lineage>
</organism>
<dbReference type="EMBL" id="CAJVQB010111224">
    <property type="protein sequence ID" value="CAG8852370.1"/>
    <property type="molecule type" value="Genomic_DNA"/>
</dbReference>
<gene>
    <name evidence="1" type="ORF">GMARGA_LOCUS41192</name>
</gene>
<accession>A0ABN7XD68</accession>
<comment type="caution">
    <text evidence="1">The sequence shown here is derived from an EMBL/GenBank/DDBJ whole genome shotgun (WGS) entry which is preliminary data.</text>
</comment>
<feature type="non-terminal residue" evidence="1">
    <location>
        <position position="1"/>
    </location>
</feature>
<protein>
    <submittedName>
        <fullName evidence="1">9168_t:CDS:1</fullName>
    </submittedName>
</protein>
<name>A0ABN7XD68_GIGMA</name>